<dbReference type="InterPro" id="IPR058627">
    <property type="entry name" value="MdtA-like_C"/>
</dbReference>
<dbReference type="GO" id="GO:0022857">
    <property type="term" value="F:transmembrane transporter activity"/>
    <property type="evidence" value="ECO:0007669"/>
    <property type="project" value="InterPro"/>
</dbReference>
<feature type="domain" description="Multidrug resistance protein MdtA-like beta-barrel" evidence="7">
    <location>
        <begin position="235"/>
        <end position="321"/>
    </location>
</feature>
<dbReference type="InterPro" id="IPR058624">
    <property type="entry name" value="MdtA-like_HH"/>
</dbReference>
<protein>
    <submittedName>
        <fullName evidence="9">Efflux RND transporter periplasmic adaptor subunit</fullName>
    </submittedName>
</protein>
<dbReference type="Proteomes" id="UP000430222">
    <property type="component" value="Unassembled WGS sequence"/>
</dbReference>
<evidence type="ECO:0000256" key="3">
    <source>
        <dbReference type="SAM" id="Coils"/>
    </source>
</evidence>
<comment type="subcellular location">
    <subcellularLocation>
        <location evidence="1">Cell envelope</location>
    </subcellularLocation>
</comment>
<dbReference type="InterPro" id="IPR006143">
    <property type="entry name" value="RND_pump_MFP"/>
</dbReference>
<reference evidence="9 10" key="1">
    <citation type="submission" date="2019-08" db="EMBL/GenBank/DDBJ databases">
        <title>In-depth cultivation of the pig gut microbiome towards novel bacterial diversity and tailored functional studies.</title>
        <authorList>
            <person name="Wylensek D."/>
            <person name="Hitch T.C.A."/>
            <person name="Clavel T."/>
        </authorList>
    </citation>
    <scope>NUCLEOTIDE SEQUENCE [LARGE SCALE GENOMIC DNA]</scope>
    <source>
        <strain evidence="10">WCA-380-WT-3B3</strain>
    </source>
</reference>
<organism evidence="9 10">
    <name type="scientific">Selenomonas montiformis</name>
    <dbReference type="NCBI Taxonomy" id="2652285"/>
    <lineage>
        <taxon>Bacteria</taxon>
        <taxon>Bacillati</taxon>
        <taxon>Bacillota</taxon>
        <taxon>Negativicutes</taxon>
        <taxon>Selenomonadales</taxon>
        <taxon>Selenomonadaceae</taxon>
        <taxon>Selenomonas</taxon>
    </lineage>
</organism>
<evidence type="ECO:0000259" key="6">
    <source>
        <dbReference type="Pfam" id="PF25917"/>
    </source>
</evidence>
<feature type="compositionally biased region" description="Polar residues" evidence="4">
    <location>
        <begin position="415"/>
        <end position="429"/>
    </location>
</feature>
<dbReference type="Gene3D" id="2.40.30.170">
    <property type="match status" value="1"/>
</dbReference>
<evidence type="ECO:0000259" key="5">
    <source>
        <dbReference type="Pfam" id="PF25876"/>
    </source>
</evidence>
<dbReference type="SUPFAM" id="SSF111369">
    <property type="entry name" value="HlyD-like secretion proteins"/>
    <property type="match status" value="1"/>
</dbReference>
<evidence type="ECO:0000313" key="10">
    <source>
        <dbReference type="Proteomes" id="UP000430222"/>
    </source>
</evidence>
<dbReference type="AlphaFoldDB" id="A0A6I2US82"/>
<evidence type="ECO:0000256" key="2">
    <source>
        <dbReference type="ARBA" id="ARBA00009477"/>
    </source>
</evidence>
<sequence>MGRECLRAGTDYGSVRLSKEVIYLFFSKNKKTRALLIGISLAVSASFVVAGCGNKQQAQQQGVQVKAMQVLQQDAPLTSEFAGQIVGKDEVKVQSKVSGNIVEKYVKGGEYVQAGQPLYKIDSRQYESAVLQAQANLAQSEATLSNAETDLSRYQQLLNSQAIAEQTVATQQANVNAYGAAAAANEALLHKAQQDLDDTLICAPLSGQLGVDDVAVGTFAAAGNTSLVTIGSSNPVYAQFSISEAEFLKFKKIQQMQSGSSDSAIHASLRLSDGTIYPLDGKIVQTDRALAQNTGTLTIKALFQNPNGLLLPGMFARVRLTGETVPNAILVPQRAIQQVLDKTFVMVVGSDGKSEARTVVLGPQVGSYYIVKSGLSASDTVIVEGLSSLTEGKDLHVTMVTPEEMGFSFDEDTTPFDTMTSSDANSGNN</sequence>
<keyword evidence="3" id="KW-0175">Coiled coil</keyword>
<name>A0A6I2US82_9FIRM</name>
<dbReference type="Pfam" id="PF25917">
    <property type="entry name" value="BSH_RND"/>
    <property type="match status" value="1"/>
</dbReference>
<dbReference type="Pfam" id="PF25944">
    <property type="entry name" value="Beta-barrel_RND"/>
    <property type="match status" value="1"/>
</dbReference>
<comment type="similarity">
    <text evidence="2">Belongs to the membrane fusion protein (MFP) (TC 8.A.1) family.</text>
</comment>
<dbReference type="Gene3D" id="2.40.50.100">
    <property type="match status" value="1"/>
</dbReference>
<keyword evidence="10" id="KW-1185">Reference proteome</keyword>
<feature type="domain" description="Multidrug resistance protein MdtA-like barrel-sandwich hybrid" evidence="6">
    <location>
        <begin position="90"/>
        <end position="226"/>
    </location>
</feature>
<evidence type="ECO:0000313" key="9">
    <source>
        <dbReference type="EMBL" id="MSV24087.1"/>
    </source>
</evidence>
<feature type="region of interest" description="Disordered" evidence="4">
    <location>
        <begin position="408"/>
        <end position="429"/>
    </location>
</feature>
<dbReference type="Gene3D" id="1.10.287.470">
    <property type="entry name" value="Helix hairpin bin"/>
    <property type="match status" value="1"/>
</dbReference>
<dbReference type="Pfam" id="PF25967">
    <property type="entry name" value="RND-MFP_C"/>
    <property type="match status" value="1"/>
</dbReference>
<evidence type="ECO:0000259" key="8">
    <source>
        <dbReference type="Pfam" id="PF25967"/>
    </source>
</evidence>
<evidence type="ECO:0000256" key="4">
    <source>
        <dbReference type="SAM" id="MobiDB-lite"/>
    </source>
</evidence>
<dbReference type="GO" id="GO:0005886">
    <property type="term" value="C:plasma membrane"/>
    <property type="evidence" value="ECO:0007669"/>
    <property type="project" value="UniProtKB-SubCell"/>
</dbReference>
<comment type="caution">
    <text evidence="9">The sequence shown here is derived from an EMBL/GenBank/DDBJ whole genome shotgun (WGS) entry which is preliminary data.</text>
</comment>
<dbReference type="InterPro" id="IPR058625">
    <property type="entry name" value="MdtA-like_BSH"/>
</dbReference>
<dbReference type="InterPro" id="IPR058626">
    <property type="entry name" value="MdtA-like_b-barrel"/>
</dbReference>
<feature type="coiled-coil region" evidence="3">
    <location>
        <begin position="130"/>
        <end position="157"/>
    </location>
</feature>
<evidence type="ECO:0000256" key="1">
    <source>
        <dbReference type="ARBA" id="ARBA00004196"/>
    </source>
</evidence>
<dbReference type="NCBIfam" id="TIGR01730">
    <property type="entry name" value="RND_mfp"/>
    <property type="match status" value="1"/>
</dbReference>
<dbReference type="EMBL" id="VUNL01000002">
    <property type="protein sequence ID" value="MSV24087.1"/>
    <property type="molecule type" value="Genomic_DNA"/>
</dbReference>
<feature type="domain" description="Multidrug resistance protein MdtA-like alpha-helical hairpin" evidence="5">
    <location>
        <begin position="131"/>
        <end position="197"/>
    </location>
</feature>
<dbReference type="Gene3D" id="2.40.420.20">
    <property type="match status" value="1"/>
</dbReference>
<proteinExistence type="inferred from homology"/>
<accession>A0A6I2US82</accession>
<dbReference type="Pfam" id="PF25876">
    <property type="entry name" value="HH_MFP_RND"/>
    <property type="match status" value="1"/>
</dbReference>
<dbReference type="FunFam" id="2.40.420.20:FF:000001">
    <property type="entry name" value="Efflux RND transporter periplasmic adaptor subunit"/>
    <property type="match status" value="1"/>
</dbReference>
<evidence type="ECO:0000259" key="7">
    <source>
        <dbReference type="Pfam" id="PF25944"/>
    </source>
</evidence>
<gene>
    <name evidence="9" type="ORF">FYJ78_02575</name>
</gene>
<dbReference type="GO" id="GO:0046677">
    <property type="term" value="P:response to antibiotic"/>
    <property type="evidence" value="ECO:0007669"/>
    <property type="project" value="TreeGrafter"/>
</dbReference>
<feature type="domain" description="Multidrug resistance protein MdtA-like C-terminal permuted SH3" evidence="8">
    <location>
        <begin position="327"/>
        <end position="386"/>
    </location>
</feature>
<dbReference type="PANTHER" id="PTHR30158">
    <property type="entry name" value="ACRA/E-RELATED COMPONENT OF DRUG EFFLUX TRANSPORTER"/>
    <property type="match status" value="1"/>
</dbReference>